<dbReference type="InterPro" id="IPR000259">
    <property type="entry name" value="Adhesion_dom_fimbrial"/>
</dbReference>
<feature type="chain" id="PRO_5018024906" evidence="2">
    <location>
        <begin position="22"/>
        <end position="180"/>
    </location>
</feature>
<dbReference type="SUPFAM" id="SSF49401">
    <property type="entry name" value="Bacterial adhesins"/>
    <property type="match status" value="1"/>
</dbReference>
<reference evidence="4 5" key="1">
    <citation type="submission" date="2018-11" db="EMBL/GenBank/DDBJ databases">
        <title>Genomes From Bacteria Associated with the Canine Oral Cavity: a Test Case for Automated Genome-Based Taxonomic Assignment.</title>
        <authorList>
            <person name="Coil D.A."/>
            <person name="Jospin G."/>
            <person name="Darling A.E."/>
            <person name="Wallis C."/>
            <person name="Davis I.J."/>
            <person name="Harris S."/>
            <person name="Eisen J.A."/>
            <person name="Holcombe L.J."/>
            <person name="O'Flynn C."/>
        </authorList>
    </citation>
    <scope>NUCLEOTIDE SEQUENCE [LARGE SCALE GENOMIC DNA]</scope>
    <source>
        <strain evidence="4 5">COT-280</strain>
    </source>
</reference>
<dbReference type="GO" id="GO:0009289">
    <property type="term" value="C:pilus"/>
    <property type="evidence" value="ECO:0007669"/>
    <property type="project" value="InterPro"/>
</dbReference>
<proteinExistence type="predicted"/>
<feature type="domain" description="Fimbrial-type adhesion" evidence="3">
    <location>
        <begin position="29"/>
        <end position="179"/>
    </location>
</feature>
<protein>
    <submittedName>
        <fullName evidence="4">Type 1 fimbrial protein</fullName>
    </submittedName>
</protein>
<keyword evidence="1 2" id="KW-0732">Signal</keyword>
<dbReference type="PANTHER" id="PTHR33420:SF3">
    <property type="entry name" value="FIMBRIAL SUBUNIT ELFA"/>
    <property type="match status" value="1"/>
</dbReference>
<name>A0A3P2A879_9NEIS</name>
<dbReference type="InterPro" id="IPR008966">
    <property type="entry name" value="Adhesion_dom_sf"/>
</dbReference>
<dbReference type="OrthoDB" id="8656135at2"/>
<dbReference type="EMBL" id="RQYC01000002">
    <property type="protein sequence ID" value="RRD91185.1"/>
    <property type="molecule type" value="Genomic_DNA"/>
</dbReference>
<dbReference type="PANTHER" id="PTHR33420">
    <property type="entry name" value="FIMBRIAL SUBUNIT ELFA-RELATED"/>
    <property type="match status" value="1"/>
</dbReference>
<keyword evidence="5" id="KW-1185">Reference proteome</keyword>
<evidence type="ECO:0000259" key="3">
    <source>
        <dbReference type="Pfam" id="PF00419"/>
    </source>
</evidence>
<dbReference type="AlphaFoldDB" id="A0A3P2A879"/>
<dbReference type="InterPro" id="IPR050263">
    <property type="entry name" value="Bact_Fimbrial_Adh_Pro"/>
</dbReference>
<dbReference type="RefSeq" id="WP_124793994.1">
    <property type="nucleotide sequence ID" value="NZ_RQYC01000002.1"/>
</dbReference>
<evidence type="ECO:0000256" key="1">
    <source>
        <dbReference type="ARBA" id="ARBA00022729"/>
    </source>
</evidence>
<gene>
    <name evidence="4" type="ORF">EII21_01985</name>
</gene>
<organism evidence="4 5">
    <name type="scientific">Conchiformibius steedae</name>
    <dbReference type="NCBI Taxonomy" id="153493"/>
    <lineage>
        <taxon>Bacteria</taxon>
        <taxon>Pseudomonadati</taxon>
        <taxon>Pseudomonadota</taxon>
        <taxon>Betaproteobacteria</taxon>
        <taxon>Neisseriales</taxon>
        <taxon>Neisseriaceae</taxon>
        <taxon>Conchiformibius</taxon>
    </lineage>
</organism>
<comment type="caution">
    <text evidence="4">The sequence shown here is derived from an EMBL/GenBank/DDBJ whole genome shotgun (WGS) entry which is preliminary data.</text>
</comment>
<evidence type="ECO:0000313" key="5">
    <source>
        <dbReference type="Proteomes" id="UP000269923"/>
    </source>
</evidence>
<accession>A0A3P2A879</accession>
<evidence type="ECO:0000256" key="2">
    <source>
        <dbReference type="SAM" id="SignalP"/>
    </source>
</evidence>
<dbReference type="InterPro" id="IPR036937">
    <property type="entry name" value="Adhesion_dom_fimbrial_sf"/>
</dbReference>
<dbReference type="Proteomes" id="UP000269923">
    <property type="component" value="Unassembled WGS sequence"/>
</dbReference>
<feature type="signal peptide" evidence="2">
    <location>
        <begin position="1"/>
        <end position="21"/>
    </location>
</feature>
<dbReference type="Gene3D" id="2.60.40.1090">
    <property type="entry name" value="Fimbrial-type adhesion domain"/>
    <property type="match status" value="1"/>
</dbReference>
<dbReference type="Pfam" id="PF00419">
    <property type="entry name" value="Fimbrial"/>
    <property type="match status" value="1"/>
</dbReference>
<sequence>MKKLAMILGLASLFASGTTMATEGRVKGTGTVAANTCTIKAADAMTVAFELDPVYSNSLKAEGKTAGAKDFSIVLENCPIKSKDGSRNVKLVFVKDSHVDDATGNLKDTSNAANIAKNVQFQVLHNGAVVNFNQAELQKALASKNNVDEVSFDFTAQYYATGVAEAGSLSSSIPFRIEYE</sequence>
<dbReference type="GO" id="GO:0043709">
    <property type="term" value="P:cell adhesion involved in single-species biofilm formation"/>
    <property type="evidence" value="ECO:0007669"/>
    <property type="project" value="TreeGrafter"/>
</dbReference>
<evidence type="ECO:0000313" key="4">
    <source>
        <dbReference type="EMBL" id="RRD91185.1"/>
    </source>
</evidence>